<accession>A0A8S1QCC0</accession>
<dbReference type="EMBL" id="CAJJDN010000103">
    <property type="protein sequence ID" value="CAD8113322.1"/>
    <property type="molecule type" value="Genomic_DNA"/>
</dbReference>
<evidence type="ECO:0000313" key="2">
    <source>
        <dbReference type="Proteomes" id="UP000692954"/>
    </source>
</evidence>
<name>A0A8S1QCC0_9CILI</name>
<organism evidence="1 2">
    <name type="scientific">Paramecium sonneborni</name>
    <dbReference type="NCBI Taxonomy" id="65129"/>
    <lineage>
        <taxon>Eukaryota</taxon>
        <taxon>Sar</taxon>
        <taxon>Alveolata</taxon>
        <taxon>Ciliophora</taxon>
        <taxon>Intramacronucleata</taxon>
        <taxon>Oligohymenophorea</taxon>
        <taxon>Peniculida</taxon>
        <taxon>Parameciidae</taxon>
        <taxon>Paramecium</taxon>
    </lineage>
</organism>
<dbReference type="Proteomes" id="UP000692954">
    <property type="component" value="Unassembled WGS sequence"/>
</dbReference>
<comment type="caution">
    <text evidence="1">The sequence shown here is derived from an EMBL/GenBank/DDBJ whole genome shotgun (WGS) entry which is preliminary data.</text>
</comment>
<reference evidence="1" key="1">
    <citation type="submission" date="2021-01" db="EMBL/GenBank/DDBJ databases">
        <authorList>
            <consortium name="Genoscope - CEA"/>
            <person name="William W."/>
        </authorList>
    </citation>
    <scope>NUCLEOTIDE SEQUENCE</scope>
</reference>
<protein>
    <submittedName>
        <fullName evidence="1">Uncharacterized protein</fullName>
    </submittedName>
</protein>
<sequence>MEHNKQNMISFLGILKTIEINDEKFDQLESHINKQNYIQNPLIDSKHRKSLQCLIQYLLIAFQGLIKIQVVNPQALLLQVKEANMIIQIFVQYLNEIIGCKFWNESGQQLLKLFFGRQKLSQSIQKYK</sequence>
<gene>
    <name evidence="1" type="ORF">PSON_ATCC_30995.1.T1030063</name>
</gene>
<dbReference type="AlphaFoldDB" id="A0A8S1QCC0"/>
<evidence type="ECO:0000313" key="1">
    <source>
        <dbReference type="EMBL" id="CAD8113322.1"/>
    </source>
</evidence>
<proteinExistence type="predicted"/>
<keyword evidence="2" id="KW-1185">Reference proteome</keyword>